<reference evidence="2 3" key="1">
    <citation type="submission" date="2020-01" db="EMBL/GenBank/DDBJ databases">
        <title>Complete and circular genome sequences of six lactobacillus isolates from horses.</title>
        <authorList>
            <person name="Hassan H.M."/>
        </authorList>
    </citation>
    <scope>NUCLEOTIDE SEQUENCE [LARGE SCALE GENOMIC DNA]</scope>
    <source>
        <strain evidence="2 3">1D</strain>
    </source>
</reference>
<dbReference type="GO" id="GO:0003676">
    <property type="term" value="F:nucleic acid binding"/>
    <property type="evidence" value="ECO:0007669"/>
    <property type="project" value="InterPro"/>
</dbReference>
<dbReference type="CDD" id="cd00085">
    <property type="entry name" value="HNHc"/>
    <property type="match status" value="1"/>
</dbReference>
<keyword evidence="2" id="KW-0540">Nuclease</keyword>
<dbReference type="Proteomes" id="UP000510660">
    <property type="component" value="Chromosome"/>
</dbReference>
<dbReference type="RefSeq" id="WP_180862090.1">
    <property type="nucleotide sequence ID" value="NZ_CP047415.1"/>
</dbReference>
<dbReference type="GO" id="GO:0008270">
    <property type="term" value="F:zinc ion binding"/>
    <property type="evidence" value="ECO:0007669"/>
    <property type="project" value="InterPro"/>
</dbReference>
<dbReference type="InterPro" id="IPR003615">
    <property type="entry name" value="HNH_nuc"/>
</dbReference>
<organism evidence="2 3">
    <name type="scientific">Lactobacillus crispatus</name>
    <dbReference type="NCBI Taxonomy" id="47770"/>
    <lineage>
        <taxon>Bacteria</taxon>
        <taxon>Bacillati</taxon>
        <taxon>Bacillota</taxon>
        <taxon>Bacilli</taxon>
        <taxon>Lactobacillales</taxon>
        <taxon>Lactobacillaceae</taxon>
        <taxon>Lactobacillus</taxon>
    </lineage>
</organism>
<dbReference type="EMBL" id="CP047415">
    <property type="protein sequence ID" value="QLL73858.1"/>
    <property type="molecule type" value="Genomic_DNA"/>
</dbReference>
<accession>A0A7H9E886</accession>
<dbReference type="Gene3D" id="1.10.30.50">
    <property type="match status" value="1"/>
</dbReference>
<gene>
    <name evidence="2" type="ORF">GTO85_05515</name>
</gene>
<dbReference type="GO" id="GO:0004519">
    <property type="term" value="F:endonuclease activity"/>
    <property type="evidence" value="ECO:0007669"/>
    <property type="project" value="UniProtKB-KW"/>
</dbReference>
<proteinExistence type="predicted"/>
<keyword evidence="2" id="KW-0378">Hydrolase</keyword>
<sequence>MQLKKCRYPTCNQLIPFDQKNPFCKKHGKNWHQRQFNYQKTNYKNYNKYQRDPVANAFYHSAPWRRLSADLRRKSMWTCECCGHTYDAKSFLVVDHIIPFKVEPRLKLDRKNLWVLCKKCHFWKTKLEQQIYGTSLIANLDTSKAWPRKKIQNWILTREKSK</sequence>
<dbReference type="Pfam" id="PF01844">
    <property type="entry name" value="HNH"/>
    <property type="match status" value="1"/>
</dbReference>
<name>A0A7H9E886_9LACO</name>
<evidence type="ECO:0000313" key="3">
    <source>
        <dbReference type="Proteomes" id="UP000510660"/>
    </source>
</evidence>
<dbReference type="SMART" id="SM00507">
    <property type="entry name" value="HNHc"/>
    <property type="match status" value="1"/>
</dbReference>
<evidence type="ECO:0000259" key="1">
    <source>
        <dbReference type="SMART" id="SM00507"/>
    </source>
</evidence>
<feature type="domain" description="HNH nuclease" evidence="1">
    <location>
        <begin position="66"/>
        <end position="122"/>
    </location>
</feature>
<keyword evidence="2" id="KW-0255">Endonuclease</keyword>
<protein>
    <submittedName>
        <fullName evidence="2">HNH endonuclease</fullName>
    </submittedName>
</protein>
<evidence type="ECO:0000313" key="2">
    <source>
        <dbReference type="EMBL" id="QLL73858.1"/>
    </source>
</evidence>
<dbReference type="AlphaFoldDB" id="A0A7H9E886"/>
<dbReference type="InterPro" id="IPR002711">
    <property type="entry name" value="HNH"/>
</dbReference>